<comment type="catalytic activity">
    <reaction evidence="1">
        <text>Release of an N-terminal amino acid, Xaa-|-Yaa- from a peptide, amide or arylamide. Xaa is preferably Ala, but may be most amino acids including Pro (slow action). When a terminal hydrophobic residue is followed by a prolyl residue, the two may be released as an intact Xaa-Pro dipeptide.</text>
        <dbReference type="EC" id="3.4.11.2"/>
    </reaction>
</comment>
<dbReference type="MEROPS" id="M01.032"/>
<evidence type="ECO:0000256" key="12">
    <source>
        <dbReference type="ARBA" id="ARBA00031533"/>
    </source>
</evidence>
<dbReference type="GO" id="GO:0008270">
    <property type="term" value="F:zinc ion binding"/>
    <property type="evidence" value="ECO:0007669"/>
    <property type="project" value="InterPro"/>
</dbReference>
<dbReference type="HOGENOM" id="CLU_014298_2_0_11"/>
<feature type="domain" description="Aminopeptidase N-like N-terminal" evidence="15">
    <location>
        <begin position="52"/>
        <end position="220"/>
    </location>
</feature>
<evidence type="ECO:0000313" key="17">
    <source>
        <dbReference type="Proteomes" id="UP000019225"/>
    </source>
</evidence>
<evidence type="ECO:0000256" key="10">
    <source>
        <dbReference type="ARBA" id="ARBA00023049"/>
    </source>
</evidence>
<proteinExistence type="inferred from homology"/>
<dbReference type="InterPro" id="IPR014782">
    <property type="entry name" value="Peptidase_M1_dom"/>
</dbReference>
<dbReference type="EC" id="3.4.11.2" evidence="4"/>
<dbReference type="GO" id="GO:0006508">
    <property type="term" value="P:proteolysis"/>
    <property type="evidence" value="ECO:0007669"/>
    <property type="project" value="UniProtKB-KW"/>
</dbReference>
<dbReference type="GO" id="GO:0016285">
    <property type="term" value="F:alanyl aminopeptidase activity"/>
    <property type="evidence" value="ECO:0007669"/>
    <property type="project" value="UniProtKB-EC"/>
</dbReference>
<feature type="signal peptide" evidence="13">
    <location>
        <begin position="1"/>
        <end position="26"/>
    </location>
</feature>
<reference evidence="16 17" key="1">
    <citation type="journal article" date="2014" name="BMC Genomics">
        <title>Complete genome sequence of producer of the glycopeptide antibiotic Aculeximycin Kutzneria albida DSM 43870T, a representative of minor genus of Pseudonocardiaceae.</title>
        <authorList>
            <person name="Rebets Y."/>
            <person name="Tokovenko B."/>
            <person name="Lushchyk I."/>
            <person name="Ruckert C."/>
            <person name="Zaburannyi N."/>
            <person name="Bechthold A."/>
            <person name="Kalinowski J."/>
            <person name="Luzhetskyy A."/>
        </authorList>
    </citation>
    <scope>NUCLEOTIDE SEQUENCE [LARGE SCALE GENOMIC DNA]</scope>
    <source>
        <strain evidence="16">DSM 43870</strain>
    </source>
</reference>
<dbReference type="EMBL" id="CP007155">
    <property type="protein sequence ID" value="AHI01668.1"/>
    <property type="molecule type" value="Genomic_DNA"/>
</dbReference>
<dbReference type="Pfam" id="PF17900">
    <property type="entry name" value="Peptidase_M1_N"/>
    <property type="match status" value="1"/>
</dbReference>
<evidence type="ECO:0000256" key="11">
    <source>
        <dbReference type="ARBA" id="ARBA00029811"/>
    </source>
</evidence>
<dbReference type="CDD" id="cd09603">
    <property type="entry name" value="M1_APN_like"/>
    <property type="match status" value="1"/>
</dbReference>
<evidence type="ECO:0000256" key="5">
    <source>
        <dbReference type="ARBA" id="ARBA00015611"/>
    </source>
</evidence>
<evidence type="ECO:0000256" key="9">
    <source>
        <dbReference type="ARBA" id="ARBA00022833"/>
    </source>
</evidence>
<dbReference type="KEGG" id="kal:KALB_8311"/>
<dbReference type="SUPFAM" id="SSF63737">
    <property type="entry name" value="Leukotriene A4 hydrolase N-terminal domain"/>
    <property type="match status" value="1"/>
</dbReference>
<dbReference type="InterPro" id="IPR050344">
    <property type="entry name" value="Peptidase_M1_aminopeptidases"/>
</dbReference>
<keyword evidence="7" id="KW-0479">Metal-binding</keyword>
<keyword evidence="17" id="KW-1185">Reference proteome</keyword>
<organism evidence="16 17">
    <name type="scientific">Kutzneria albida DSM 43870</name>
    <dbReference type="NCBI Taxonomy" id="1449976"/>
    <lineage>
        <taxon>Bacteria</taxon>
        <taxon>Bacillati</taxon>
        <taxon>Actinomycetota</taxon>
        <taxon>Actinomycetes</taxon>
        <taxon>Pseudonocardiales</taxon>
        <taxon>Pseudonocardiaceae</taxon>
        <taxon>Kutzneria</taxon>
    </lineage>
</organism>
<evidence type="ECO:0000256" key="4">
    <source>
        <dbReference type="ARBA" id="ARBA00012564"/>
    </source>
</evidence>
<dbReference type="PRINTS" id="PR00756">
    <property type="entry name" value="ALADIPTASE"/>
</dbReference>
<keyword evidence="6" id="KW-0645">Protease</keyword>
<keyword evidence="10" id="KW-0482">Metalloprotease</keyword>
<comment type="similarity">
    <text evidence="3">Belongs to the peptidase M1 family.</text>
</comment>
<dbReference type="PATRIC" id="fig|1449976.3.peg.8347"/>
<dbReference type="InterPro" id="IPR027268">
    <property type="entry name" value="Peptidase_M4/M1_CTD_sf"/>
</dbReference>
<protein>
    <recommendedName>
        <fullName evidence="5">Aminopeptidase N</fullName>
        <ecNumber evidence="4">3.4.11.2</ecNumber>
    </recommendedName>
    <alternativeName>
        <fullName evidence="11">Alanine aminopeptidase</fullName>
    </alternativeName>
    <alternativeName>
        <fullName evidence="12">Lysyl aminopeptidase</fullName>
    </alternativeName>
</protein>
<evidence type="ECO:0000256" key="3">
    <source>
        <dbReference type="ARBA" id="ARBA00010136"/>
    </source>
</evidence>
<evidence type="ECO:0000256" key="8">
    <source>
        <dbReference type="ARBA" id="ARBA00022801"/>
    </source>
</evidence>
<keyword evidence="13" id="KW-0732">Signal</keyword>
<dbReference type="SUPFAM" id="SSF55486">
    <property type="entry name" value="Metalloproteases ('zincins'), catalytic domain"/>
    <property type="match status" value="1"/>
</dbReference>
<evidence type="ECO:0000256" key="1">
    <source>
        <dbReference type="ARBA" id="ARBA00000098"/>
    </source>
</evidence>
<dbReference type="GO" id="GO:0008237">
    <property type="term" value="F:metallopeptidase activity"/>
    <property type="evidence" value="ECO:0007669"/>
    <property type="project" value="UniProtKB-KW"/>
</dbReference>
<dbReference type="InterPro" id="IPR045357">
    <property type="entry name" value="Aminopeptidase_N-like_N"/>
</dbReference>
<dbReference type="STRING" id="1449976.KALB_8311"/>
<evidence type="ECO:0000256" key="13">
    <source>
        <dbReference type="SAM" id="SignalP"/>
    </source>
</evidence>
<feature type="domain" description="Peptidase M1 membrane alanine aminopeptidase" evidence="14">
    <location>
        <begin position="312"/>
        <end position="457"/>
    </location>
</feature>
<evidence type="ECO:0000259" key="15">
    <source>
        <dbReference type="Pfam" id="PF17900"/>
    </source>
</evidence>
<comment type="cofactor">
    <cofactor evidence="2">
        <name>Zn(2+)</name>
        <dbReference type="ChEBI" id="CHEBI:29105"/>
    </cofactor>
</comment>
<name>W5WLH1_9PSEU</name>
<evidence type="ECO:0000256" key="2">
    <source>
        <dbReference type="ARBA" id="ARBA00001947"/>
    </source>
</evidence>
<dbReference type="InterPro" id="IPR042097">
    <property type="entry name" value="Aminopeptidase_N-like_N_sf"/>
</dbReference>
<dbReference type="Pfam" id="PF01433">
    <property type="entry name" value="Peptidase_M1"/>
    <property type="match status" value="1"/>
</dbReference>
<dbReference type="eggNOG" id="COG0308">
    <property type="taxonomic scope" value="Bacteria"/>
</dbReference>
<dbReference type="InterPro" id="IPR001930">
    <property type="entry name" value="Peptidase_M1"/>
</dbReference>
<dbReference type="Gene3D" id="2.60.40.1730">
    <property type="entry name" value="tricorn interacting facor f3 domain"/>
    <property type="match status" value="1"/>
</dbReference>
<dbReference type="Proteomes" id="UP000019225">
    <property type="component" value="Chromosome"/>
</dbReference>
<evidence type="ECO:0000256" key="7">
    <source>
        <dbReference type="ARBA" id="ARBA00022723"/>
    </source>
</evidence>
<feature type="chain" id="PRO_5004873277" description="Aminopeptidase N" evidence="13">
    <location>
        <begin position="27"/>
        <end position="500"/>
    </location>
</feature>
<dbReference type="Gene3D" id="1.10.390.10">
    <property type="entry name" value="Neutral Protease Domain 2"/>
    <property type="match status" value="1"/>
</dbReference>
<keyword evidence="9" id="KW-0862">Zinc</keyword>
<evidence type="ECO:0000256" key="6">
    <source>
        <dbReference type="ARBA" id="ARBA00022670"/>
    </source>
</evidence>
<dbReference type="PANTHER" id="PTHR11533:SF297">
    <property type="entry name" value="AMINOPEPTIDASE N"/>
    <property type="match status" value="1"/>
</dbReference>
<dbReference type="AlphaFoldDB" id="W5WLH1"/>
<gene>
    <name evidence="16" type="ORF">KALB_8311</name>
</gene>
<accession>W5WLH1</accession>
<evidence type="ECO:0000313" key="16">
    <source>
        <dbReference type="EMBL" id="AHI01668.1"/>
    </source>
</evidence>
<sequence length="500" mass="53931">MALRSKMLVAVATMAAGVLLAAPAGAGTGSAGGQSLGDPYYPADGNTGYDVKHYDLRLKYQPGADQLSGTATILATTTQDLSSFSFDFGLTAKSVLVNNRPAQFTSKDAKLLITPAATLAKSTPITVVVEYSGVPSEVTIQGEKDWVKTPDGALAVQEPHIAAFWYPANDHPLDKATYDVSIAVPDGTEAISNGVLASKSSKAGWTRWNWRSTKPQATYLTFLTIGHYDIRSSTAPNGQPVITAYHKDLGASTDAAAASLERTPEILDWESKLFGPYPFEAQGGVVPATGIGFALEDQTRPVYSPKFFAGGSNTSVVVHENAHQWFGDSVSVANWRNIWLNEGFASYAEWLWSEAKGEGTAQELFDYYYNSKPASDPSWQIPTGDPGPDGQFNSFAVYNRGAMALHQLRLAVGDDKFFEIIRTWTAQQRYGNATNEQFIALAEKVSGKPVYGLLSEWLFTKGRPVVATKSAARSFAAHTVTVPKSVAVLDRTHEILASQH</sequence>
<dbReference type="PANTHER" id="PTHR11533">
    <property type="entry name" value="PROTEASE M1 ZINC METALLOPROTEASE"/>
    <property type="match status" value="1"/>
</dbReference>
<keyword evidence="8" id="KW-0378">Hydrolase</keyword>
<evidence type="ECO:0000259" key="14">
    <source>
        <dbReference type="Pfam" id="PF01433"/>
    </source>
</evidence>